<keyword evidence="2" id="KW-1185">Reference proteome</keyword>
<dbReference type="AlphaFoldDB" id="A0A453S3Y7"/>
<protein>
    <submittedName>
        <fullName evidence="1">Uncharacterized protein</fullName>
    </submittedName>
</protein>
<reference evidence="1" key="5">
    <citation type="journal article" date="2021" name="G3 (Bethesda)">
        <title>Aegilops tauschii genome assembly Aet v5.0 features greater sequence contiguity and improved annotation.</title>
        <authorList>
            <person name="Wang L."/>
            <person name="Zhu T."/>
            <person name="Rodriguez J.C."/>
            <person name="Deal K.R."/>
            <person name="Dubcovsky J."/>
            <person name="McGuire P.E."/>
            <person name="Lux T."/>
            <person name="Spannagl M."/>
            <person name="Mayer K.F.X."/>
            <person name="Baldrich P."/>
            <person name="Meyers B.C."/>
            <person name="Huo N."/>
            <person name="Gu Y.Q."/>
            <person name="Zhou H."/>
            <person name="Devos K.M."/>
            <person name="Bennetzen J.L."/>
            <person name="Unver T."/>
            <person name="Budak H."/>
            <person name="Gulick P.J."/>
            <person name="Galiba G."/>
            <person name="Kalapos B."/>
            <person name="Nelson D.R."/>
            <person name="Li P."/>
            <person name="You F.M."/>
            <person name="Luo M.C."/>
            <person name="Dvorak J."/>
        </authorList>
    </citation>
    <scope>NUCLEOTIDE SEQUENCE [LARGE SCALE GENOMIC DNA]</scope>
    <source>
        <strain evidence="1">cv. AL8/78</strain>
    </source>
</reference>
<dbReference type="Gramene" id="AET7Gv20818300.5">
    <property type="protein sequence ID" value="AET7Gv20818300.5"/>
    <property type="gene ID" value="AET7Gv20818300"/>
</dbReference>
<evidence type="ECO:0000313" key="2">
    <source>
        <dbReference type="Proteomes" id="UP000015105"/>
    </source>
</evidence>
<reference evidence="2" key="1">
    <citation type="journal article" date="2014" name="Science">
        <title>Ancient hybridizations among the ancestral genomes of bread wheat.</title>
        <authorList>
            <consortium name="International Wheat Genome Sequencing Consortium,"/>
            <person name="Marcussen T."/>
            <person name="Sandve S.R."/>
            <person name="Heier L."/>
            <person name="Spannagl M."/>
            <person name="Pfeifer M."/>
            <person name="Jakobsen K.S."/>
            <person name="Wulff B.B."/>
            <person name="Steuernagel B."/>
            <person name="Mayer K.F."/>
            <person name="Olsen O.A."/>
        </authorList>
    </citation>
    <scope>NUCLEOTIDE SEQUENCE [LARGE SCALE GENOMIC DNA]</scope>
    <source>
        <strain evidence="2">cv. AL8/78</strain>
    </source>
</reference>
<organism evidence="1 2">
    <name type="scientific">Aegilops tauschii subsp. strangulata</name>
    <name type="common">Goatgrass</name>
    <dbReference type="NCBI Taxonomy" id="200361"/>
    <lineage>
        <taxon>Eukaryota</taxon>
        <taxon>Viridiplantae</taxon>
        <taxon>Streptophyta</taxon>
        <taxon>Embryophyta</taxon>
        <taxon>Tracheophyta</taxon>
        <taxon>Spermatophyta</taxon>
        <taxon>Magnoliopsida</taxon>
        <taxon>Liliopsida</taxon>
        <taxon>Poales</taxon>
        <taxon>Poaceae</taxon>
        <taxon>BOP clade</taxon>
        <taxon>Pooideae</taxon>
        <taxon>Triticodae</taxon>
        <taxon>Triticeae</taxon>
        <taxon>Triticinae</taxon>
        <taxon>Aegilops</taxon>
    </lineage>
</organism>
<evidence type="ECO:0000313" key="1">
    <source>
        <dbReference type="EnsemblPlants" id="AET7Gv20818300.5"/>
    </source>
</evidence>
<proteinExistence type="predicted"/>
<dbReference type="EnsemblPlants" id="AET7Gv20818300.5">
    <property type="protein sequence ID" value="AET7Gv20818300.5"/>
    <property type="gene ID" value="AET7Gv20818300"/>
</dbReference>
<sequence length="68" mass="7824">MKVALLCMQATPLRRRSMPQVLEMLEREDVRVREKELTLLGYIVMDNKDSHSTSMVVASHIVTELAPR</sequence>
<accession>A0A453S3Y7</accession>
<name>A0A453S3Y7_AEGTS</name>
<reference evidence="2" key="2">
    <citation type="journal article" date="2017" name="Nat. Plants">
        <title>The Aegilops tauschii genome reveals multiple impacts of transposons.</title>
        <authorList>
            <person name="Zhao G."/>
            <person name="Zou C."/>
            <person name="Li K."/>
            <person name="Wang K."/>
            <person name="Li T."/>
            <person name="Gao L."/>
            <person name="Zhang X."/>
            <person name="Wang H."/>
            <person name="Yang Z."/>
            <person name="Liu X."/>
            <person name="Jiang W."/>
            <person name="Mao L."/>
            <person name="Kong X."/>
            <person name="Jiao Y."/>
            <person name="Jia J."/>
        </authorList>
    </citation>
    <scope>NUCLEOTIDE SEQUENCE [LARGE SCALE GENOMIC DNA]</scope>
    <source>
        <strain evidence="2">cv. AL8/78</strain>
    </source>
</reference>
<reference evidence="1" key="3">
    <citation type="journal article" date="2017" name="Nature">
        <title>Genome sequence of the progenitor of the wheat D genome Aegilops tauschii.</title>
        <authorList>
            <person name="Luo M.C."/>
            <person name="Gu Y.Q."/>
            <person name="Puiu D."/>
            <person name="Wang H."/>
            <person name="Twardziok S.O."/>
            <person name="Deal K.R."/>
            <person name="Huo N."/>
            <person name="Zhu T."/>
            <person name="Wang L."/>
            <person name="Wang Y."/>
            <person name="McGuire P.E."/>
            <person name="Liu S."/>
            <person name="Long H."/>
            <person name="Ramasamy R.K."/>
            <person name="Rodriguez J.C."/>
            <person name="Van S.L."/>
            <person name="Yuan L."/>
            <person name="Wang Z."/>
            <person name="Xia Z."/>
            <person name="Xiao L."/>
            <person name="Anderson O.D."/>
            <person name="Ouyang S."/>
            <person name="Liang Y."/>
            <person name="Zimin A.V."/>
            <person name="Pertea G."/>
            <person name="Qi P."/>
            <person name="Bennetzen J.L."/>
            <person name="Dai X."/>
            <person name="Dawson M.W."/>
            <person name="Muller H.G."/>
            <person name="Kugler K."/>
            <person name="Rivarola-Duarte L."/>
            <person name="Spannagl M."/>
            <person name="Mayer K.F.X."/>
            <person name="Lu F.H."/>
            <person name="Bevan M.W."/>
            <person name="Leroy P."/>
            <person name="Li P."/>
            <person name="You F.M."/>
            <person name="Sun Q."/>
            <person name="Liu Z."/>
            <person name="Lyons E."/>
            <person name="Wicker T."/>
            <person name="Salzberg S.L."/>
            <person name="Devos K.M."/>
            <person name="Dvorak J."/>
        </authorList>
    </citation>
    <scope>NUCLEOTIDE SEQUENCE [LARGE SCALE GENOMIC DNA]</scope>
    <source>
        <strain evidence="1">cv. AL8/78</strain>
    </source>
</reference>
<dbReference type="Proteomes" id="UP000015105">
    <property type="component" value="Chromosome 7D"/>
</dbReference>
<reference evidence="1" key="4">
    <citation type="submission" date="2019-03" db="UniProtKB">
        <authorList>
            <consortium name="EnsemblPlants"/>
        </authorList>
    </citation>
    <scope>IDENTIFICATION</scope>
</reference>